<organism evidence="2 3">
    <name type="scientific">Archaeoglobus veneficus (strain DSM 11195 / SNP6)</name>
    <dbReference type="NCBI Taxonomy" id="693661"/>
    <lineage>
        <taxon>Archaea</taxon>
        <taxon>Methanobacteriati</taxon>
        <taxon>Methanobacteriota</taxon>
        <taxon>Archaeoglobi</taxon>
        <taxon>Archaeoglobales</taxon>
        <taxon>Archaeoglobaceae</taxon>
        <taxon>Archaeoglobus</taxon>
    </lineage>
</organism>
<dbReference type="STRING" id="693661.Arcve_0989"/>
<dbReference type="EMBL" id="CP002588">
    <property type="protein sequence ID" value="AEA47000.1"/>
    <property type="molecule type" value="Genomic_DNA"/>
</dbReference>
<protein>
    <submittedName>
        <fullName evidence="2">Uncharacterized protein</fullName>
    </submittedName>
</protein>
<feature type="transmembrane region" description="Helical" evidence="1">
    <location>
        <begin position="122"/>
        <end position="144"/>
    </location>
</feature>
<dbReference type="HOGENOM" id="CLU_1264522_0_0_2"/>
<evidence type="ECO:0000313" key="2">
    <source>
        <dbReference type="EMBL" id="AEA47000.1"/>
    </source>
</evidence>
<evidence type="ECO:0000313" key="3">
    <source>
        <dbReference type="Proteomes" id="UP000008136"/>
    </source>
</evidence>
<keyword evidence="1" id="KW-1133">Transmembrane helix</keyword>
<dbReference type="RefSeq" id="WP_013683664.1">
    <property type="nucleotide sequence ID" value="NC_015320.1"/>
</dbReference>
<gene>
    <name evidence="2" type="ordered locus">Arcve_0989</name>
</gene>
<dbReference type="AlphaFoldDB" id="F2KSV5"/>
<proteinExistence type="predicted"/>
<reference evidence="2 3" key="1">
    <citation type="submission" date="2011-03" db="EMBL/GenBank/DDBJ databases">
        <title>The complete genome of Archaeoglobus veneficus SNP6.</title>
        <authorList>
            <consortium name="US DOE Joint Genome Institute (JGI-PGF)"/>
            <person name="Lucas S."/>
            <person name="Copeland A."/>
            <person name="Lapidus A."/>
            <person name="Bruce D."/>
            <person name="Goodwin L."/>
            <person name="Pitluck S."/>
            <person name="Kyrpides N."/>
            <person name="Mavromatis K."/>
            <person name="Pagani I."/>
            <person name="Ivanova N."/>
            <person name="Mikhailova N."/>
            <person name="Lu M."/>
            <person name="Detter J.C."/>
            <person name="Tapia R."/>
            <person name="Han C."/>
            <person name="Land M."/>
            <person name="Hauser L."/>
            <person name="Markowitz V."/>
            <person name="Cheng J.-F."/>
            <person name="Hugenholtz P."/>
            <person name="Woyke T."/>
            <person name="Wu D."/>
            <person name="Spring S."/>
            <person name="Brambilla E."/>
            <person name="Klenk H.-P."/>
            <person name="Eisen J.A."/>
        </authorList>
    </citation>
    <scope>NUCLEOTIDE SEQUENCE [LARGE SCALE GENOMIC DNA]</scope>
    <source>
        <strain>SNP6</strain>
    </source>
</reference>
<dbReference type="GeneID" id="10394099"/>
<feature type="transmembrane region" description="Helical" evidence="1">
    <location>
        <begin position="60"/>
        <end position="82"/>
    </location>
</feature>
<feature type="transmembrane region" description="Helical" evidence="1">
    <location>
        <begin position="156"/>
        <end position="180"/>
    </location>
</feature>
<accession>F2KSV5</accession>
<dbReference type="KEGG" id="ave:Arcve_0989"/>
<feature type="transmembrane region" description="Helical" evidence="1">
    <location>
        <begin position="6"/>
        <end position="23"/>
    </location>
</feature>
<keyword evidence="1" id="KW-0472">Membrane</keyword>
<dbReference type="Proteomes" id="UP000008136">
    <property type="component" value="Chromosome"/>
</dbReference>
<sequence length="220" mass="23983">MLSVLTLIGFFTSIVGLIGYVLVPSGTLTRHEKYLRGAAGLYVALSFSFLLHSLCHLLSIDVLLADCIMGAITASAGILLFIQFMERGVSISLPRLREILLYMSVVWLMGKEIPLSLLEPYIVVTTGVLSFFIFAVTILLLIFVKKHRIFLILEDVTTLISESFTVVLLTGVGLISLGSGVAGGNIHVLSSLLAATVLTHVLDIIYRTSSPFFRRLPTLV</sequence>
<keyword evidence="1" id="KW-0812">Transmembrane</keyword>
<keyword evidence="3" id="KW-1185">Reference proteome</keyword>
<feature type="transmembrane region" description="Helical" evidence="1">
    <location>
        <begin position="35"/>
        <end position="54"/>
    </location>
</feature>
<evidence type="ECO:0000256" key="1">
    <source>
        <dbReference type="SAM" id="Phobius"/>
    </source>
</evidence>
<name>F2KSV5_ARCVS</name>